<dbReference type="AlphaFoldDB" id="A0A1V4I161"/>
<feature type="region of interest" description="Disordered" evidence="1">
    <location>
        <begin position="36"/>
        <end position="74"/>
    </location>
</feature>
<sequence length="74" mass="8416">MDEREMIVRRLAQAEEHVLLGEKNIARQKEIMAELERDGSPLPLRGPKSRRIFEGEAESRRNKTNFGTNGPASP</sequence>
<evidence type="ECO:0000313" key="2">
    <source>
        <dbReference type="EMBL" id="OPH83874.1"/>
    </source>
</evidence>
<gene>
    <name evidence="2" type="ORF">B2M20_04690</name>
</gene>
<name>A0A1V4I161_NITVU</name>
<keyword evidence="3" id="KW-1185">Reference proteome</keyword>
<dbReference type="OrthoDB" id="8387530at2"/>
<dbReference type="EMBL" id="MWPQ01000020">
    <property type="protein sequence ID" value="OPH83874.1"/>
    <property type="molecule type" value="Genomic_DNA"/>
</dbReference>
<dbReference type="RefSeq" id="WP_079445929.1">
    <property type="nucleotide sequence ID" value="NZ_MWPQ01000020.1"/>
</dbReference>
<comment type="caution">
    <text evidence="2">The sequence shown here is derived from an EMBL/GenBank/DDBJ whole genome shotgun (WGS) entry which is preliminary data.</text>
</comment>
<evidence type="ECO:0000313" key="3">
    <source>
        <dbReference type="Proteomes" id="UP000189940"/>
    </source>
</evidence>
<protein>
    <submittedName>
        <fullName evidence="2">Uncharacterized protein</fullName>
    </submittedName>
</protein>
<evidence type="ECO:0000256" key="1">
    <source>
        <dbReference type="SAM" id="MobiDB-lite"/>
    </source>
</evidence>
<reference evidence="2 3" key="1">
    <citation type="submission" date="2017-02" db="EMBL/GenBank/DDBJ databases">
        <title>Genome sequence of the nitrite-oxidizing bacterium Nitrobacter vulgaris strain Ab1.</title>
        <authorList>
            <person name="Mellbye B.L."/>
            <person name="Davis E.W."/>
            <person name="Spieck E."/>
            <person name="Chang J.H."/>
            <person name="Bottomley P.J."/>
            <person name="Sayavedra-Soto L.A."/>
        </authorList>
    </citation>
    <scope>NUCLEOTIDE SEQUENCE [LARGE SCALE GENOMIC DNA]</scope>
    <source>
        <strain evidence="2 3">Ab1</strain>
    </source>
</reference>
<dbReference type="Proteomes" id="UP000189940">
    <property type="component" value="Unassembled WGS sequence"/>
</dbReference>
<feature type="compositionally biased region" description="Basic and acidic residues" evidence="1">
    <location>
        <begin position="51"/>
        <end position="61"/>
    </location>
</feature>
<proteinExistence type="predicted"/>
<accession>A0A1V4I161</accession>
<feature type="compositionally biased region" description="Polar residues" evidence="1">
    <location>
        <begin position="64"/>
        <end position="74"/>
    </location>
</feature>
<organism evidence="2 3">
    <name type="scientific">Nitrobacter vulgaris</name>
    <dbReference type="NCBI Taxonomy" id="29421"/>
    <lineage>
        <taxon>Bacteria</taxon>
        <taxon>Pseudomonadati</taxon>
        <taxon>Pseudomonadota</taxon>
        <taxon>Alphaproteobacteria</taxon>
        <taxon>Hyphomicrobiales</taxon>
        <taxon>Nitrobacteraceae</taxon>
        <taxon>Nitrobacter</taxon>
    </lineage>
</organism>